<dbReference type="Pfam" id="PF00483">
    <property type="entry name" value="NTP_transferase"/>
    <property type="match status" value="1"/>
</dbReference>
<protein>
    <submittedName>
        <fullName evidence="2">Nucleotidyl transferase</fullName>
    </submittedName>
</protein>
<dbReference type="InterPro" id="IPR005835">
    <property type="entry name" value="NTP_transferase_dom"/>
</dbReference>
<organism evidence="2 3">
    <name type="scientific">Methylomirabilis oxygeniifera</name>
    <dbReference type="NCBI Taxonomy" id="671143"/>
    <lineage>
        <taxon>Bacteria</taxon>
        <taxon>Candidatus Methylomirabilota</taxon>
        <taxon>Candidatus Methylomirabilia</taxon>
        <taxon>Candidatus Methylomirabilales</taxon>
        <taxon>Candidatus Methylomirabilaceae</taxon>
        <taxon>Candidatus Methylomirabilis</taxon>
    </lineage>
</organism>
<dbReference type="KEGG" id="mox:DAMO_0939"/>
<feature type="domain" description="Nucleotidyl transferase" evidence="1">
    <location>
        <begin position="9"/>
        <end position="141"/>
    </location>
</feature>
<gene>
    <name evidence="2" type="ORF">DAMO_0939</name>
</gene>
<proteinExistence type="predicted"/>
<dbReference type="PANTHER" id="PTHR22572">
    <property type="entry name" value="SUGAR-1-PHOSPHATE GUANYL TRANSFERASE"/>
    <property type="match status" value="1"/>
</dbReference>
<dbReference type="AlphaFoldDB" id="D5MMB4"/>
<evidence type="ECO:0000313" key="2">
    <source>
        <dbReference type="EMBL" id="CBE68000.1"/>
    </source>
</evidence>
<dbReference type="HOGENOM" id="CLU_029499_2_0_0"/>
<dbReference type="InterPro" id="IPR050486">
    <property type="entry name" value="Mannose-1P_guanyltransferase"/>
</dbReference>
<dbReference type="GO" id="GO:0016740">
    <property type="term" value="F:transferase activity"/>
    <property type="evidence" value="ECO:0007669"/>
    <property type="project" value="UniProtKB-KW"/>
</dbReference>
<keyword evidence="2" id="KW-0808">Transferase</keyword>
<dbReference type="InterPro" id="IPR029044">
    <property type="entry name" value="Nucleotide-diphossugar_trans"/>
</dbReference>
<evidence type="ECO:0000313" key="3">
    <source>
        <dbReference type="Proteomes" id="UP000006898"/>
    </source>
</evidence>
<dbReference type="Gene3D" id="3.90.550.10">
    <property type="entry name" value="Spore Coat Polysaccharide Biosynthesis Protein SpsA, Chain A"/>
    <property type="match status" value="1"/>
</dbReference>
<accession>D5MMB4</accession>
<dbReference type="STRING" id="671143.DAMO_0939"/>
<dbReference type="Proteomes" id="UP000006898">
    <property type="component" value="Chromosome"/>
</dbReference>
<name>D5MMB4_METO1</name>
<dbReference type="eggNOG" id="COG1208">
    <property type="taxonomic scope" value="Bacteria"/>
</dbReference>
<reference evidence="2 3" key="1">
    <citation type="journal article" date="2010" name="Nature">
        <title>Nitrite-driven anaerobic methane oxidation by oxygenic bacteria.</title>
        <authorList>
            <person name="Ettwig K.F."/>
            <person name="Butler M.K."/>
            <person name="Le Paslier D."/>
            <person name="Pelletier E."/>
            <person name="Mangenot S."/>
            <person name="Kuypers M.M.M."/>
            <person name="Schreiber F."/>
            <person name="Dutilh B.E."/>
            <person name="Zedelius J."/>
            <person name="de Beer D."/>
            <person name="Gloerich J."/>
            <person name="Wessels H.J.C.T."/>
            <person name="van Allen T."/>
            <person name="Luesken F."/>
            <person name="Wu M."/>
            <person name="van de Pas-Schoonen K.T."/>
            <person name="Op den Camp H.J.M."/>
            <person name="Janssen-Megens E.M."/>
            <person name="Francoijs K-J."/>
            <person name="Stunnenberg H."/>
            <person name="Weissenbach J."/>
            <person name="Jetten M.S.M."/>
            <person name="Strous M."/>
        </authorList>
    </citation>
    <scope>NUCLEOTIDE SEQUENCE [LARGE SCALE GENOMIC DNA]</scope>
</reference>
<dbReference type="EMBL" id="FP565575">
    <property type="protein sequence ID" value="CBE68000.1"/>
    <property type="molecule type" value="Genomic_DNA"/>
</dbReference>
<evidence type="ECO:0000259" key="1">
    <source>
        <dbReference type="Pfam" id="PF00483"/>
    </source>
</evidence>
<sequence>MSPGMLPVVILAGGVATRLRPLTETIPKAMVDVNGEPFIAHQLRLLRANGIERVIICAGYLGEVVQAYVGDGARFGLQAAFSFDGSRLLGTGGAVKKALPLLGDAFFVLYGDSYLPCDYRAVQTAFTSSGRLSLMTVFRNDGHWDTSNVEFVNGRVVAYNKQHRTPGMHYIDYGLGIFTHSAFEIVPDGRSYDLAALYQDLLTKGELAAYEVGQRFYEIGSLEGLEETRRYLAEQPCT</sequence>
<dbReference type="SUPFAM" id="SSF53448">
    <property type="entry name" value="Nucleotide-diphospho-sugar transferases"/>
    <property type="match status" value="1"/>
</dbReference>
<dbReference type="CDD" id="cd06915">
    <property type="entry name" value="NTP_transferase_WcbM_like"/>
    <property type="match status" value="1"/>
</dbReference>
<dbReference type="PATRIC" id="fig|671143.5.peg.820"/>